<dbReference type="EMBL" id="SEOQ01000314">
    <property type="protein sequence ID" value="TFY65728.1"/>
    <property type="molecule type" value="Genomic_DNA"/>
</dbReference>
<dbReference type="PANTHER" id="PTHR40780:SF2">
    <property type="entry name" value="DUF3669 DOMAIN-CONTAINING PROTEIN"/>
    <property type="match status" value="1"/>
</dbReference>
<dbReference type="PANTHER" id="PTHR40780">
    <property type="entry name" value="DUF3669 DOMAIN-CONTAINING PROTEIN"/>
    <property type="match status" value="1"/>
</dbReference>
<feature type="domain" description="DUF3669" evidence="1">
    <location>
        <begin position="234"/>
        <end position="280"/>
    </location>
</feature>
<evidence type="ECO:0000313" key="3">
    <source>
        <dbReference type="Proteomes" id="UP000298327"/>
    </source>
</evidence>
<dbReference type="STRING" id="205917.A0A4Y9YVI0"/>
<reference evidence="2 3" key="1">
    <citation type="submission" date="2019-02" db="EMBL/GenBank/DDBJ databases">
        <title>Genome sequencing of the rare red list fungi Dentipellis fragilis.</title>
        <authorList>
            <person name="Buettner E."/>
            <person name="Kellner H."/>
        </authorList>
    </citation>
    <scope>NUCLEOTIDE SEQUENCE [LARGE SCALE GENOMIC DNA]</scope>
    <source>
        <strain evidence="2 3">DSM 105465</strain>
    </source>
</reference>
<gene>
    <name evidence="2" type="ORF">EVG20_g5370</name>
</gene>
<dbReference type="AlphaFoldDB" id="A0A4Y9YVI0"/>
<accession>A0A4Y9YVI0</accession>
<evidence type="ECO:0000259" key="1">
    <source>
        <dbReference type="Pfam" id="PF12417"/>
    </source>
</evidence>
<dbReference type="OrthoDB" id="2993351at2759"/>
<dbReference type="Pfam" id="PF12417">
    <property type="entry name" value="DUF3669"/>
    <property type="match status" value="1"/>
</dbReference>
<keyword evidence="3" id="KW-1185">Reference proteome</keyword>
<dbReference type="Proteomes" id="UP000298327">
    <property type="component" value="Unassembled WGS sequence"/>
</dbReference>
<dbReference type="InterPro" id="IPR022137">
    <property type="entry name" value="Znf_prot_DUF3669"/>
</dbReference>
<proteinExistence type="predicted"/>
<comment type="caution">
    <text evidence="2">The sequence shown here is derived from an EMBL/GenBank/DDBJ whole genome shotgun (WGS) entry which is preliminary data.</text>
</comment>
<sequence length="319" mass="35422">MASSSASPPADNNDDSKSLVRLGVGSFGAVYVINGGPVAYKQVHQPAQAPVLLAEYKTLNKIYEHCKPDSFFDLPRALAYNNPLLEHDVRPIVTSGVISIFPTATNAMDRVHALPLDIRSFIKNHFFLPSVREGPLLCRQYFGKVFPPRSAPPKFVNNENFPLDVHRYELLSSRLPALPRAQDVAAGMGEMLGIMHNLAGVDARDAEFVLGGDGAGGCTIFTIDFNQASQPIWHLVREWSKAVEDVGELVQAFFVNDPYYPRSRPDEPLYEAFEEAYLQQYDAEMMPVGLPFLRAIEQEQAARDERAKCVSVKTTELLP</sequence>
<protein>
    <recommendedName>
        <fullName evidence="1">DUF3669 domain-containing protein</fullName>
    </recommendedName>
</protein>
<name>A0A4Y9YVI0_9AGAM</name>
<organism evidence="2 3">
    <name type="scientific">Dentipellis fragilis</name>
    <dbReference type="NCBI Taxonomy" id="205917"/>
    <lineage>
        <taxon>Eukaryota</taxon>
        <taxon>Fungi</taxon>
        <taxon>Dikarya</taxon>
        <taxon>Basidiomycota</taxon>
        <taxon>Agaricomycotina</taxon>
        <taxon>Agaricomycetes</taxon>
        <taxon>Russulales</taxon>
        <taxon>Hericiaceae</taxon>
        <taxon>Dentipellis</taxon>
    </lineage>
</organism>
<evidence type="ECO:0000313" key="2">
    <source>
        <dbReference type="EMBL" id="TFY65728.1"/>
    </source>
</evidence>